<comment type="caution">
    <text evidence="2">The sequence shown here is derived from an EMBL/GenBank/DDBJ whole genome shotgun (WGS) entry which is preliminary data.</text>
</comment>
<gene>
    <name evidence="2" type="ORF">ACJRO7_033877</name>
</gene>
<keyword evidence="3" id="KW-1185">Reference proteome</keyword>
<organism evidence="2 3">
    <name type="scientific">Eucalyptus globulus</name>
    <name type="common">Tasmanian blue gum</name>
    <dbReference type="NCBI Taxonomy" id="34317"/>
    <lineage>
        <taxon>Eukaryota</taxon>
        <taxon>Viridiplantae</taxon>
        <taxon>Streptophyta</taxon>
        <taxon>Embryophyta</taxon>
        <taxon>Tracheophyta</taxon>
        <taxon>Spermatophyta</taxon>
        <taxon>Magnoliopsida</taxon>
        <taxon>eudicotyledons</taxon>
        <taxon>Gunneridae</taxon>
        <taxon>Pentapetalae</taxon>
        <taxon>rosids</taxon>
        <taxon>malvids</taxon>
        <taxon>Myrtales</taxon>
        <taxon>Myrtaceae</taxon>
        <taxon>Myrtoideae</taxon>
        <taxon>Eucalypteae</taxon>
        <taxon>Eucalyptus</taxon>
    </lineage>
</organism>
<dbReference type="PANTHER" id="PTHR33133">
    <property type="entry name" value="OS08G0107100 PROTEIN-RELATED"/>
    <property type="match status" value="1"/>
</dbReference>
<feature type="transmembrane region" description="Helical" evidence="1">
    <location>
        <begin position="32"/>
        <end position="56"/>
    </location>
</feature>
<proteinExistence type="predicted"/>
<dbReference type="Proteomes" id="UP001634007">
    <property type="component" value="Unassembled WGS sequence"/>
</dbReference>
<evidence type="ECO:0000256" key="1">
    <source>
        <dbReference type="SAM" id="Phobius"/>
    </source>
</evidence>
<feature type="transmembrane region" description="Helical" evidence="1">
    <location>
        <begin position="68"/>
        <end position="96"/>
    </location>
</feature>
<evidence type="ECO:0000313" key="3">
    <source>
        <dbReference type="Proteomes" id="UP001634007"/>
    </source>
</evidence>
<dbReference type="EMBL" id="JBJKBG010000009">
    <property type="protein sequence ID" value="KAL3721448.1"/>
    <property type="molecule type" value="Genomic_DNA"/>
</dbReference>
<evidence type="ECO:0000313" key="2">
    <source>
        <dbReference type="EMBL" id="KAL3721448.1"/>
    </source>
</evidence>
<keyword evidence="1" id="KW-1133">Transmembrane helix</keyword>
<sequence>MICQSASVISVLEDAYGRKAIMKSKGLTNGKMGLRVWCFLGVFVCSVLVQALFGSLGVLDMVPIGVKIGVGLICTMLLSMLVLFDLVVQTVIYFVCKSYHHENIDSSCLSNG</sequence>
<keyword evidence="1" id="KW-0812">Transmembrane</keyword>
<name>A0ABD3J7G2_EUCGL</name>
<reference evidence="2 3" key="1">
    <citation type="submission" date="2024-11" db="EMBL/GenBank/DDBJ databases">
        <title>Chromosome-level genome assembly of Eucalyptus globulus Labill. provides insights into its genome evolution.</title>
        <authorList>
            <person name="Li X."/>
        </authorList>
    </citation>
    <scope>NUCLEOTIDE SEQUENCE [LARGE SCALE GENOMIC DNA]</scope>
    <source>
        <strain evidence="2">CL2024</strain>
        <tissue evidence="2">Fresh tender leaves</tissue>
    </source>
</reference>
<protein>
    <submittedName>
        <fullName evidence="2">Uncharacterized protein</fullName>
    </submittedName>
</protein>
<dbReference type="AlphaFoldDB" id="A0ABD3J7G2"/>
<keyword evidence="1" id="KW-0472">Membrane</keyword>
<dbReference type="PANTHER" id="PTHR33133:SF5">
    <property type="entry name" value="OS08G0107100 PROTEIN"/>
    <property type="match status" value="1"/>
</dbReference>
<accession>A0ABD3J7G2</accession>